<protein>
    <submittedName>
        <fullName evidence="1">Uncharacterized protein</fullName>
    </submittedName>
</protein>
<dbReference type="Proteomes" id="UP000006729">
    <property type="component" value="Chromosome 2"/>
</dbReference>
<organism evidence="1 2">
    <name type="scientific">Populus trichocarpa</name>
    <name type="common">Western balsam poplar</name>
    <name type="synonym">Populus balsamifera subsp. trichocarpa</name>
    <dbReference type="NCBI Taxonomy" id="3694"/>
    <lineage>
        <taxon>Eukaryota</taxon>
        <taxon>Viridiplantae</taxon>
        <taxon>Streptophyta</taxon>
        <taxon>Embryophyta</taxon>
        <taxon>Tracheophyta</taxon>
        <taxon>Spermatophyta</taxon>
        <taxon>Magnoliopsida</taxon>
        <taxon>eudicotyledons</taxon>
        <taxon>Gunneridae</taxon>
        <taxon>Pentapetalae</taxon>
        <taxon>rosids</taxon>
        <taxon>fabids</taxon>
        <taxon>Malpighiales</taxon>
        <taxon>Salicaceae</taxon>
        <taxon>Saliceae</taxon>
        <taxon>Populus</taxon>
    </lineage>
</organism>
<sequence>MPSTDMISVGVTQPELMLLPVIEHLPLSSSETKAKLDQIKVLSFEKADALNFGG</sequence>
<comment type="caution">
    <text evidence="1">The sequence shown here is derived from an EMBL/GenBank/DDBJ whole genome shotgun (WGS) entry which is preliminary data.</text>
</comment>
<gene>
    <name evidence="1" type="ORF">POPTR_002G068501v4</name>
</gene>
<keyword evidence="2" id="KW-1185">Reference proteome</keyword>
<accession>A0ACC0TCI9</accession>
<name>A0ACC0TCI9_POPTR</name>
<dbReference type="EMBL" id="CM009291">
    <property type="protein sequence ID" value="KAI9399245.1"/>
    <property type="molecule type" value="Genomic_DNA"/>
</dbReference>
<evidence type="ECO:0000313" key="1">
    <source>
        <dbReference type="EMBL" id="KAI9399245.1"/>
    </source>
</evidence>
<proteinExistence type="predicted"/>
<evidence type="ECO:0000313" key="2">
    <source>
        <dbReference type="Proteomes" id="UP000006729"/>
    </source>
</evidence>
<reference evidence="1 2" key="1">
    <citation type="journal article" date="2006" name="Science">
        <title>The genome of black cottonwood, Populus trichocarpa (Torr. &amp; Gray).</title>
        <authorList>
            <person name="Tuskan G.A."/>
            <person name="Difazio S."/>
            <person name="Jansson S."/>
            <person name="Bohlmann J."/>
            <person name="Grigoriev I."/>
            <person name="Hellsten U."/>
            <person name="Putnam N."/>
            <person name="Ralph S."/>
            <person name="Rombauts S."/>
            <person name="Salamov A."/>
            <person name="Schein J."/>
            <person name="Sterck L."/>
            <person name="Aerts A."/>
            <person name="Bhalerao R.R."/>
            <person name="Bhalerao R.P."/>
            <person name="Blaudez D."/>
            <person name="Boerjan W."/>
            <person name="Brun A."/>
            <person name="Brunner A."/>
            <person name="Busov V."/>
            <person name="Campbell M."/>
            <person name="Carlson J."/>
            <person name="Chalot M."/>
            <person name="Chapman J."/>
            <person name="Chen G.L."/>
            <person name="Cooper D."/>
            <person name="Coutinho P.M."/>
            <person name="Couturier J."/>
            <person name="Covert S."/>
            <person name="Cronk Q."/>
            <person name="Cunningham R."/>
            <person name="Davis J."/>
            <person name="Degroeve S."/>
            <person name="Dejardin A."/>
            <person name="Depamphilis C."/>
            <person name="Detter J."/>
            <person name="Dirks B."/>
            <person name="Dubchak I."/>
            <person name="Duplessis S."/>
            <person name="Ehlting J."/>
            <person name="Ellis B."/>
            <person name="Gendler K."/>
            <person name="Goodstein D."/>
            <person name="Gribskov M."/>
            <person name="Grimwood J."/>
            <person name="Groover A."/>
            <person name="Gunter L."/>
            <person name="Hamberger B."/>
            <person name="Heinze B."/>
            <person name="Helariutta Y."/>
            <person name="Henrissat B."/>
            <person name="Holligan D."/>
            <person name="Holt R."/>
            <person name="Huang W."/>
            <person name="Islam-Faridi N."/>
            <person name="Jones S."/>
            <person name="Jones-Rhoades M."/>
            <person name="Jorgensen R."/>
            <person name="Joshi C."/>
            <person name="Kangasjarvi J."/>
            <person name="Karlsson J."/>
            <person name="Kelleher C."/>
            <person name="Kirkpatrick R."/>
            <person name="Kirst M."/>
            <person name="Kohler A."/>
            <person name="Kalluri U."/>
            <person name="Larimer F."/>
            <person name="Leebens-Mack J."/>
            <person name="Leple J.C."/>
            <person name="Locascio P."/>
            <person name="Lou Y."/>
            <person name="Lucas S."/>
            <person name="Martin F."/>
            <person name="Montanini B."/>
            <person name="Napoli C."/>
            <person name="Nelson D.R."/>
            <person name="Nelson C."/>
            <person name="Nieminen K."/>
            <person name="Nilsson O."/>
            <person name="Pereda V."/>
            <person name="Peter G."/>
            <person name="Philippe R."/>
            <person name="Pilate G."/>
            <person name="Poliakov A."/>
            <person name="Razumovskaya J."/>
            <person name="Richardson P."/>
            <person name="Rinaldi C."/>
            <person name="Ritland K."/>
            <person name="Rouze P."/>
            <person name="Ryaboy D."/>
            <person name="Schmutz J."/>
            <person name="Schrader J."/>
            <person name="Segerman B."/>
            <person name="Shin H."/>
            <person name="Siddiqui A."/>
            <person name="Sterky F."/>
            <person name="Terry A."/>
            <person name="Tsai C.J."/>
            <person name="Uberbacher E."/>
            <person name="Unneberg P."/>
            <person name="Vahala J."/>
            <person name="Wall K."/>
            <person name="Wessler S."/>
            <person name="Yang G."/>
            <person name="Yin T."/>
            <person name="Douglas C."/>
            <person name="Marra M."/>
            <person name="Sandberg G."/>
            <person name="Van de Peer Y."/>
            <person name="Rokhsar D."/>
        </authorList>
    </citation>
    <scope>NUCLEOTIDE SEQUENCE [LARGE SCALE GENOMIC DNA]</scope>
    <source>
        <strain evidence="2">cv. Nisqually</strain>
    </source>
</reference>